<dbReference type="HOGENOM" id="CLU_058268_0_0_1"/>
<keyword evidence="8" id="KW-1185">Reference proteome</keyword>
<evidence type="ECO:0000256" key="6">
    <source>
        <dbReference type="SAM" id="Phobius"/>
    </source>
</evidence>
<dbReference type="STRING" id="1432141.A0A015K0F5"/>
<evidence type="ECO:0000256" key="1">
    <source>
        <dbReference type="ARBA" id="ARBA00004141"/>
    </source>
</evidence>
<dbReference type="PANTHER" id="PTHR13144">
    <property type="entry name" value="TEX261 PROTEIN"/>
    <property type="match status" value="1"/>
</dbReference>
<feature type="transmembrane region" description="Helical" evidence="6">
    <location>
        <begin position="89"/>
        <end position="112"/>
    </location>
</feature>
<dbReference type="GO" id="GO:0097020">
    <property type="term" value="F:COPII receptor activity"/>
    <property type="evidence" value="ECO:0007669"/>
    <property type="project" value="InterPro"/>
</dbReference>
<dbReference type="InterPro" id="IPR007277">
    <property type="entry name" value="Svp26/Tex261"/>
</dbReference>
<reference evidence="7 8" key="1">
    <citation type="submission" date="2014-02" db="EMBL/GenBank/DDBJ databases">
        <title>Single nucleus genome sequencing reveals high similarity among nuclei of an endomycorrhizal fungus.</title>
        <authorList>
            <person name="Lin K."/>
            <person name="Geurts R."/>
            <person name="Zhang Z."/>
            <person name="Limpens E."/>
            <person name="Saunders D.G."/>
            <person name="Mu D."/>
            <person name="Pang E."/>
            <person name="Cao H."/>
            <person name="Cha H."/>
            <person name="Lin T."/>
            <person name="Zhou Q."/>
            <person name="Shang Y."/>
            <person name="Li Y."/>
            <person name="Ivanov S."/>
            <person name="Sharma T."/>
            <person name="Velzen R.V."/>
            <person name="Ruijter N.D."/>
            <person name="Aanen D.K."/>
            <person name="Win J."/>
            <person name="Kamoun S."/>
            <person name="Bisseling T."/>
            <person name="Huang S."/>
        </authorList>
    </citation>
    <scope>NUCLEOTIDE SEQUENCE [LARGE SCALE GENOMIC DNA]</scope>
    <source>
        <strain evidence="8">DAOM197198w</strain>
    </source>
</reference>
<dbReference type="Pfam" id="PF04148">
    <property type="entry name" value="Erv26"/>
    <property type="match status" value="1"/>
</dbReference>
<sequence length="205" mass="23448">MTLLHLLSYGAAVLAFLFLTLSLACGLYYLAELVEEYTVLTRKIIKNVTLMVVVIHVLLWLFDSFPFWRILFSIMCHGVYTMNLETFPFINLTSLPFIASCVLVIADHFLWFQYFTSRYFVFVDVAAFFGICVWLIPFSYFISLSANDNALPSFDPNIYNADLIPSRNKSGLLKSLLNFILQKKDDMIPLTSTSNSSNLTTRKSL</sequence>
<keyword evidence="4 6" id="KW-1133">Transmembrane helix</keyword>
<evidence type="ECO:0000256" key="5">
    <source>
        <dbReference type="ARBA" id="ARBA00023136"/>
    </source>
</evidence>
<evidence type="ECO:0000256" key="4">
    <source>
        <dbReference type="ARBA" id="ARBA00022989"/>
    </source>
</evidence>
<accession>A0A015K0F5</accession>
<dbReference type="Proteomes" id="UP000022910">
    <property type="component" value="Unassembled WGS sequence"/>
</dbReference>
<evidence type="ECO:0000256" key="2">
    <source>
        <dbReference type="ARBA" id="ARBA00008096"/>
    </source>
</evidence>
<dbReference type="GO" id="GO:0006888">
    <property type="term" value="P:endoplasmic reticulum to Golgi vesicle-mediated transport"/>
    <property type="evidence" value="ECO:0007669"/>
    <property type="project" value="InterPro"/>
</dbReference>
<evidence type="ECO:0000256" key="3">
    <source>
        <dbReference type="ARBA" id="ARBA00022692"/>
    </source>
</evidence>
<dbReference type="OrthoDB" id="28257at2759"/>
<keyword evidence="3 6" id="KW-0812">Transmembrane</keyword>
<comment type="subcellular location">
    <subcellularLocation>
        <location evidence="1">Membrane</location>
        <topology evidence="1">Multi-pass membrane protein</topology>
    </subcellularLocation>
</comment>
<feature type="transmembrane region" description="Helical" evidence="6">
    <location>
        <begin position="119"/>
        <end position="142"/>
    </location>
</feature>
<evidence type="ECO:0000313" key="7">
    <source>
        <dbReference type="EMBL" id="EXX52911.1"/>
    </source>
</evidence>
<dbReference type="OMA" id="FWIFDRL"/>
<keyword evidence="5 6" id="KW-0472">Membrane</keyword>
<gene>
    <name evidence="7" type="ORF">RirG_248920</name>
</gene>
<dbReference type="PANTHER" id="PTHR13144:SF0">
    <property type="entry name" value="PROTEIN TEX261"/>
    <property type="match status" value="1"/>
</dbReference>
<protein>
    <submittedName>
        <fullName evidence="7">Svp26p</fullName>
    </submittedName>
</protein>
<feature type="transmembrane region" description="Helical" evidence="6">
    <location>
        <begin position="6"/>
        <end position="31"/>
    </location>
</feature>
<dbReference type="GO" id="GO:0000139">
    <property type="term" value="C:Golgi membrane"/>
    <property type="evidence" value="ECO:0007669"/>
    <property type="project" value="TreeGrafter"/>
</dbReference>
<dbReference type="EMBL" id="JEMT01029168">
    <property type="protein sequence ID" value="EXX52911.1"/>
    <property type="molecule type" value="Genomic_DNA"/>
</dbReference>
<comment type="caution">
    <text evidence="7">The sequence shown here is derived from an EMBL/GenBank/DDBJ whole genome shotgun (WGS) entry which is preliminary data.</text>
</comment>
<name>A0A015K0F5_RHIIW</name>
<dbReference type="GO" id="GO:0030134">
    <property type="term" value="C:COPII-coated ER to Golgi transport vesicle"/>
    <property type="evidence" value="ECO:0007669"/>
    <property type="project" value="TreeGrafter"/>
</dbReference>
<organism evidence="7 8">
    <name type="scientific">Rhizophagus irregularis (strain DAOM 197198w)</name>
    <name type="common">Glomus intraradices</name>
    <dbReference type="NCBI Taxonomy" id="1432141"/>
    <lineage>
        <taxon>Eukaryota</taxon>
        <taxon>Fungi</taxon>
        <taxon>Fungi incertae sedis</taxon>
        <taxon>Mucoromycota</taxon>
        <taxon>Glomeromycotina</taxon>
        <taxon>Glomeromycetes</taxon>
        <taxon>Glomerales</taxon>
        <taxon>Glomeraceae</taxon>
        <taxon>Rhizophagus</taxon>
    </lineage>
</organism>
<dbReference type="AlphaFoldDB" id="A0A015K0F5"/>
<proteinExistence type="inferred from homology"/>
<evidence type="ECO:0000313" key="8">
    <source>
        <dbReference type="Proteomes" id="UP000022910"/>
    </source>
</evidence>
<dbReference type="GO" id="GO:0005789">
    <property type="term" value="C:endoplasmic reticulum membrane"/>
    <property type="evidence" value="ECO:0007669"/>
    <property type="project" value="TreeGrafter"/>
</dbReference>
<comment type="similarity">
    <text evidence="2">Belongs to the SVP26 family.</text>
</comment>